<organism evidence="2 3">
    <name type="scientific">Nostocoides vanveenii</name>
    <dbReference type="NCBI Taxonomy" id="330835"/>
    <lineage>
        <taxon>Bacteria</taxon>
        <taxon>Bacillati</taxon>
        <taxon>Actinomycetota</taxon>
        <taxon>Actinomycetes</taxon>
        <taxon>Micrococcales</taxon>
        <taxon>Intrasporangiaceae</taxon>
        <taxon>Nostocoides</taxon>
    </lineage>
</organism>
<feature type="transmembrane region" description="Helical" evidence="1">
    <location>
        <begin position="123"/>
        <end position="146"/>
    </location>
</feature>
<reference evidence="3" key="1">
    <citation type="journal article" date="2019" name="Int. J. Syst. Evol. Microbiol.">
        <title>The Global Catalogue of Microorganisms (GCM) 10K type strain sequencing project: providing services to taxonomists for standard genome sequencing and annotation.</title>
        <authorList>
            <consortium name="The Broad Institute Genomics Platform"/>
            <consortium name="The Broad Institute Genome Sequencing Center for Infectious Disease"/>
            <person name="Wu L."/>
            <person name="Ma J."/>
        </authorList>
    </citation>
    <scope>NUCLEOTIDE SEQUENCE [LARGE SCALE GENOMIC DNA]</scope>
    <source>
        <strain evidence="3">JCM 15591</strain>
    </source>
</reference>
<keyword evidence="1" id="KW-1133">Transmembrane helix</keyword>
<keyword evidence="1" id="KW-0472">Membrane</keyword>
<name>A0ABP4X3K3_9MICO</name>
<evidence type="ECO:0000313" key="3">
    <source>
        <dbReference type="Proteomes" id="UP001501475"/>
    </source>
</evidence>
<feature type="transmembrane region" description="Helical" evidence="1">
    <location>
        <begin position="186"/>
        <end position="208"/>
    </location>
</feature>
<evidence type="ECO:0000256" key="1">
    <source>
        <dbReference type="SAM" id="Phobius"/>
    </source>
</evidence>
<feature type="transmembrane region" description="Helical" evidence="1">
    <location>
        <begin position="268"/>
        <end position="292"/>
    </location>
</feature>
<keyword evidence="3" id="KW-1185">Reference proteome</keyword>
<feature type="transmembrane region" description="Helical" evidence="1">
    <location>
        <begin position="6"/>
        <end position="27"/>
    </location>
</feature>
<feature type="transmembrane region" description="Helical" evidence="1">
    <location>
        <begin position="233"/>
        <end position="256"/>
    </location>
</feature>
<gene>
    <name evidence="2" type="ORF">GCM10009810_27170</name>
</gene>
<accession>A0ABP4X3K3</accession>
<dbReference type="Proteomes" id="UP001501475">
    <property type="component" value="Unassembled WGS sequence"/>
</dbReference>
<comment type="caution">
    <text evidence="2">The sequence shown here is derived from an EMBL/GenBank/DDBJ whole genome shotgun (WGS) entry which is preliminary data.</text>
</comment>
<feature type="transmembrane region" description="Helical" evidence="1">
    <location>
        <begin position="48"/>
        <end position="67"/>
    </location>
</feature>
<feature type="transmembrane region" description="Helical" evidence="1">
    <location>
        <begin position="79"/>
        <end position="99"/>
    </location>
</feature>
<sequence length="311" mass="32087">MHVLLFVPLLAVTLLVVLIVGIVRLVRNRDLRTGAAGADLRAVERWTTLWRWVGVLLGACLAVAALAQQDVGLGRLALAAPAIAGCSVLLAIMVGEWTIRPSSAQRRTASLTSRSFATLVPRARLWVTATGIATLATLLGIGMATASPDDQGRAGRALTATCVQDLSGIGSTVLTATNGPWPGTYYALPAALIMLATIGFGIVAARAIRDRANPDSSHAAYDTHLRRDAMRRVVSAIGATAWGTAGPIAIVMSSALHGNGCVTGGDPFAGAALLIALISLVIAMVLTATVLLPARAPEAAARENAAPRARS</sequence>
<evidence type="ECO:0000313" key="2">
    <source>
        <dbReference type="EMBL" id="GAA1766968.1"/>
    </source>
</evidence>
<protein>
    <submittedName>
        <fullName evidence="2">Uncharacterized protein</fullName>
    </submittedName>
</protein>
<dbReference type="EMBL" id="BAAAPN010000057">
    <property type="protein sequence ID" value="GAA1766968.1"/>
    <property type="molecule type" value="Genomic_DNA"/>
</dbReference>
<keyword evidence="1" id="KW-0812">Transmembrane</keyword>
<proteinExistence type="predicted"/>
<dbReference type="RefSeq" id="WP_344067323.1">
    <property type="nucleotide sequence ID" value="NZ_BAAAPN010000057.1"/>
</dbReference>